<reference evidence="1 2" key="1">
    <citation type="journal article" date="2018" name="Biotechnol. Biofuels">
        <title>Integrative visual omics of the white-rot fungus Polyporus brumalis exposes the biotechnological potential of its oxidative enzymes for delignifying raw plant biomass.</title>
        <authorList>
            <person name="Miyauchi S."/>
            <person name="Rancon A."/>
            <person name="Drula E."/>
            <person name="Hage H."/>
            <person name="Chaduli D."/>
            <person name="Favel A."/>
            <person name="Grisel S."/>
            <person name="Henrissat B."/>
            <person name="Herpoel-Gimbert I."/>
            <person name="Ruiz-Duenas F.J."/>
            <person name="Chevret D."/>
            <person name="Hainaut M."/>
            <person name="Lin J."/>
            <person name="Wang M."/>
            <person name="Pangilinan J."/>
            <person name="Lipzen A."/>
            <person name="Lesage-Meessen L."/>
            <person name="Navarro D."/>
            <person name="Riley R."/>
            <person name="Grigoriev I.V."/>
            <person name="Zhou S."/>
            <person name="Raouche S."/>
            <person name="Rosso M.N."/>
        </authorList>
    </citation>
    <scope>NUCLEOTIDE SEQUENCE [LARGE SCALE GENOMIC DNA]</scope>
    <source>
        <strain evidence="1 2">BRFM 1820</strain>
    </source>
</reference>
<proteinExistence type="predicted"/>
<dbReference type="Proteomes" id="UP000256964">
    <property type="component" value="Unassembled WGS sequence"/>
</dbReference>
<protein>
    <submittedName>
        <fullName evidence="1">Uncharacterized protein</fullName>
    </submittedName>
</protein>
<evidence type="ECO:0000313" key="1">
    <source>
        <dbReference type="EMBL" id="RDX43192.1"/>
    </source>
</evidence>
<accession>A0A371CSC9</accession>
<organism evidence="1 2">
    <name type="scientific">Lentinus brumalis</name>
    <dbReference type="NCBI Taxonomy" id="2498619"/>
    <lineage>
        <taxon>Eukaryota</taxon>
        <taxon>Fungi</taxon>
        <taxon>Dikarya</taxon>
        <taxon>Basidiomycota</taxon>
        <taxon>Agaricomycotina</taxon>
        <taxon>Agaricomycetes</taxon>
        <taxon>Polyporales</taxon>
        <taxon>Polyporaceae</taxon>
        <taxon>Lentinus</taxon>
    </lineage>
</organism>
<evidence type="ECO:0000313" key="2">
    <source>
        <dbReference type="Proteomes" id="UP000256964"/>
    </source>
</evidence>
<keyword evidence="2" id="KW-1185">Reference proteome</keyword>
<name>A0A371CSC9_9APHY</name>
<dbReference type="AlphaFoldDB" id="A0A371CSC9"/>
<dbReference type="EMBL" id="KZ857469">
    <property type="protein sequence ID" value="RDX43192.1"/>
    <property type="molecule type" value="Genomic_DNA"/>
</dbReference>
<sequence>MNDRDMCCGPAWSGAYRLEMASNRFLLESDQASWTPEAASSGSVEQHMCDAVICLVSTPPRTYLRSPTSSLTVVVKESRSGTRVGLGPEHARQLEPSGRSHDLYVHPAVFHSMLVSASISDMSRGDGTQAYKSSPVATFLFTFPPCPNSR</sequence>
<gene>
    <name evidence="1" type="ORF">OH76DRAFT_1237599</name>
</gene>